<evidence type="ECO:0000313" key="1">
    <source>
        <dbReference type="EMBL" id="KAF2087006.1"/>
    </source>
</evidence>
<dbReference type="PANTHER" id="PTHR38111">
    <property type="entry name" value="ZN(2)-C6 FUNGAL-TYPE DOMAIN-CONTAINING PROTEIN-RELATED"/>
    <property type="match status" value="1"/>
</dbReference>
<proteinExistence type="predicted"/>
<dbReference type="PANTHER" id="PTHR38111:SF6">
    <property type="entry name" value="FINGER DOMAIN PROTEIN, PUTATIVE (AFU_ORTHOLOGUE AFUA_8G01940)-RELATED"/>
    <property type="match status" value="1"/>
</dbReference>
<sequence length="440" mass="49016">IFINLTDPYGTKDRHVRSQIRRQAMRSASSLRRQQTKFGKQNLRQHPVFLFEGQDQAEEVAADESMAVRPVLPPSMQSSGYERMRIRFDFDVLDLSALTTFHVGRLAAQMLCTQPSRMADVLRCRQWSYFTYLPRRYGHSECLDAAIHCVAARMRHFVTSSLTPLPPGVVKLYATALKQLQKALDDPVTRLEPDVLCATEVLAIYELLDFSHTKAWARHMEGATALVKLRGPDAYATDFERALFIALTGPMFTEAIVHNRRCFFDNDSWRAVLRSAILDSASFADCSVIAINLWITVSPLPHIYQQVQSLISSSSAPIPSVSPSPIPSLLARILALRAALLTWRAQHLHLTNALHPSSLGSKSHELLGVCIASLITANRLLTALTPSSAYNQNIETETQALAGELVGLEKQAVVKHPRAALFMAFKLRLARATMGTAAEW</sequence>
<feature type="non-terminal residue" evidence="1">
    <location>
        <position position="1"/>
    </location>
</feature>
<name>A0A9P4HWQ9_9PEZI</name>
<protein>
    <recommendedName>
        <fullName evidence="3">Transcription factor domain-containing protein</fullName>
    </recommendedName>
</protein>
<evidence type="ECO:0000313" key="2">
    <source>
        <dbReference type="Proteomes" id="UP000799776"/>
    </source>
</evidence>
<accession>A0A9P4HWQ9</accession>
<feature type="non-terminal residue" evidence="1">
    <location>
        <position position="440"/>
    </location>
</feature>
<reference evidence="1" key="1">
    <citation type="journal article" date="2020" name="Stud. Mycol.">
        <title>101 Dothideomycetes genomes: a test case for predicting lifestyles and emergence of pathogens.</title>
        <authorList>
            <person name="Haridas S."/>
            <person name="Albert R."/>
            <person name="Binder M."/>
            <person name="Bloem J."/>
            <person name="Labutti K."/>
            <person name="Salamov A."/>
            <person name="Andreopoulos B."/>
            <person name="Baker S."/>
            <person name="Barry K."/>
            <person name="Bills G."/>
            <person name="Bluhm B."/>
            <person name="Cannon C."/>
            <person name="Castanera R."/>
            <person name="Culley D."/>
            <person name="Daum C."/>
            <person name="Ezra D."/>
            <person name="Gonzalez J."/>
            <person name="Henrissat B."/>
            <person name="Kuo A."/>
            <person name="Liang C."/>
            <person name="Lipzen A."/>
            <person name="Lutzoni F."/>
            <person name="Magnuson J."/>
            <person name="Mondo S."/>
            <person name="Nolan M."/>
            <person name="Ohm R."/>
            <person name="Pangilinan J."/>
            <person name="Park H.-J."/>
            <person name="Ramirez L."/>
            <person name="Alfaro M."/>
            <person name="Sun H."/>
            <person name="Tritt A."/>
            <person name="Yoshinaga Y."/>
            <person name="Zwiers L.-H."/>
            <person name="Turgeon B."/>
            <person name="Goodwin S."/>
            <person name="Spatafora J."/>
            <person name="Crous P."/>
            <person name="Grigoriev I."/>
        </authorList>
    </citation>
    <scope>NUCLEOTIDE SEQUENCE</scope>
    <source>
        <strain evidence="1">CBS 121410</strain>
    </source>
</reference>
<dbReference type="InterPro" id="IPR021858">
    <property type="entry name" value="Fun_TF"/>
</dbReference>
<dbReference type="EMBL" id="ML978722">
    <property type="protein sequence ID" value="KAF2087006.1"/>
    <property type="molecule type" value="Genomic_DNA"/>
</dbReference>
<keyword evidence="2" id="KW-1185">Reference proteome</keyword>
<dbReference type="InterPro" id="IPR053178">
    <property type="entry name" value="Osmoadaptation_assoc"/>
</dbReference>
<dbReference type="Pfam" id="PF11951">
    <property type="entry name" value="Fungal_trans_2"/>
    <property type="match status" value="1"/>
</dbReference>
<dbReference type="Proteomes" id="UP000799776">
    <property type="component" value="Unassembled WGS sequence"/>
</dbReference>
<organism evidence="1 2">
    <name type="scientific">Saccharata proteae CBS 121410</name>
    <dbReference type="NCBI Taxonomy" id="1314787"/>
    <lineage>
        <taxon>Eukaryota</taxon>
        <taxon>Fungi</taxon>
        <taxon>Dikarya</taxon>
        <taxon>Ascomycota</taxon>
        <taxon>Pezizomycotina</taxon>
        <taxon>Dothideomycetes</taxon>
        <taxon>Dothideomycetes incertae sedis</taxon>
        <taxon>Botryosphaeriales</taxon>
        <taxon>Saccharataceae</taxon>
        <taxon>Saccharata</taxon>
    </lineage>
</organism>
<evidence type="ECO:0008006" key="3">
    <source>
        <dbReference type="Google" id="ProtNLM"/>
    </source>
</evidence>
<comment type="caution">
    <text evidence="1">The sequence shown here is derived from an EMBL/GenBank/DDBJ whole genome shotgun (WGS) entry which is preliminary data.</text>
</comment>
<gene>
    <name evidence="1" type="ORF">K490DRAFT_21899</name>
</gene>
<dbReference type="OrthoDB" id="5126878at2759"/>
<dbReference type="AlphaFoldDB" id="A0A9P4HWQ9"/>